<protein>
    <recommendedName>
        <fullName evidence="3">Chitin-binding type-2 domain-containing protein</fullName>
    </recommendedName>
</protein>
<keyword evidence="5" id="KW-1185">Reference proteome</keyword>
<dbReference type="SMART" id="SM00494">
    <property type="entry name" value="ChtBD2"/>
    <property type="match status" value="1"/>
</dbReference>
<evidence type="ECO:0000313" key="4">
    <source>
        <dbReference type="EMBL" id="KAJ3665865.1"/>
    </source>
</evidence>
<accession>A0AA38IYT0</accession>
<feature type="domain" description="Chitin-binding type-2" evidence="3">
    <location>
        <begin position="464"/>
        <end position="523"/>
    </location>
</feature>
<feature type="region of interest" description="Disordered" evidence="1">
    <location>
        <begin position="569"/>
        <end position="603"/>
    </location>
</feature>
<feature type="compositionally biased region" description="Basic and acidic residues" evidence="1">
    <location>
        <begin position="593"/>
        <end position="603"/>
    </location>
</feature>
<organism evidence="4 5">
    <name type="scientific">Zophobas morio</name>
    <dbReference type="NCBI Taxonomy" id="2755281"/>
    <lineage>
        <taxon>Eukaryota</taxon>
        <taxon>Metazoa</taxon>
        <taxon>Ecdysozoa</taxon>
        <taxon>Arthropoda</taxon>
        <taxon>Hexapoda</taxon>
        <taxon>Insecta</taxon>
        <taxon>Pterygota</taxon>
        <taxon>Neoptera</taxon>
        <taxon>Endopterygota</taxon>
        <taxon>Coleoptera</taxon>
        <taxon>Polyphaga</taxon>
        <taxon>Cucujiformia</taxon>
        <taxon>Tenebrionidae</taxon>
        <taxon>Zophobas</taxon>
    </lineage>
</organism>
<dbReference type="Pfam" id="PF01607">
    <property type="entry name" value="CBM_14"/>
    <property type="match status" value="1"/>
</dbReference>
<dbReference type="PANTHER" id="PTHR22933">
    <property type="entry name" value="FI18007P1-RELATED"/>
    <property type="match status" value="1"/>
</dbReference>
<evidence type="ECO:0000256" key="1">
    <source>
        <dbReference type="SAM" id="MobiDB-lite"/>
    </source>
</evidence>
<dbReference type="InterPro" id="IPR052976">
    <property type="entry name" value="Scoloptoxin-like"/>
</dbReference>
<dbReference type="GO" id="GO:0008061">
    <property type="term" value="F:chitin binding"/>
    <property type="evidence" value="ECO:0007669"/>
    <property type="project" value="InterPro"/>
</dbReference>
<dbReference type="InterPro" id="IPR002557">
    <property type="entry name" value="Chitin-bd_dom"/>
</dbReference>
<evidence type="ECO:0000259" key="3">
    <source>
        <dbReference type="PROSITE" id="PS50940"/>
    </source>
</evidence>
<dbReference type="EMBL" id="JALNTZ010000001">
    <property type="protein sequence ID" value="KAJ3665865.1"/>
    <property type="molecule type" value="Genomic_DNA"/>
</dbReference>
<feature type="compositionally biased region" description="Basic and acidic residues" evidence="1">
    <location>
        <begin position="569"/>
        <end position="581"/>
    </location>
</feature>
<gene>
    <name evidence="4" type="ORF">Zmor_001330</name>
</gene>
<dbReference type="Gene3D" id="2.170.140.10">
    <property type="entry name" value="Chitin binding domain"/>
    <property type="match status" value="1"/>
</dbReference>
<dbReference type="GO" id="GO:0005576">
    <property type="term" value="C:extracellular region"/>
    <property type="evidence" value="ECO:0007669"/>
    <property type="project" value="InterPro"/>
</dbReference>
<keyword evidence="2" id="KW-0732">Signal</keyword>
<dbReference type="AlphaFoldDB" id="A0AA38IYT0"/>
<sequence length="603" mass="69234">MIPKSTVVVLSLLIAFPDILYGITTIHHDKPEDSRISKMATKMTEAGSSEVPSTVFPERHKRLLPYINYYLGHNNGNPSREKFTPFLDSNALPGPFIPIVKTTPKNIGYGPEPPVTEKSPNYAEIYETLSQLKQSQDAMRHNFNQLYRKPPMSYVPIHYYEDDSYSSIPSPHKTIIETYTPTNIDIELDDRKKYQPITNMEYKIYRQKPQIVDSYVVDKPDESYGQPTKPYFGEKLIVPKPIVVYEQKQEYTQNEKPVTYIETTPKPQVNTIIDEKYIAQKFVPIETTHAEIYPKEPVTVQKFIPVETTQEATYPNEPEQYVSERPAYVQQYFSSATPNVPTENTNILAKLLKQLQNSNTLPQTLTPQNIDNSIRTLVKILNGLRKQQRLKTKPNVVVEEDSQEEVRESEEVVEKPLAEKTFAEKTIFTPGSFTQAFPANTIDGGTPGRPGIDYPALSSIPQTDFNCKKQRYKGFFGDPHTNCQVWHYCDLNGGQASFLCPNGTIFSQVALTCDWWYNVKCSSTAQLYVLNERLYKYILPLAPKFPEDYSGPLVDRYLALKFQEMEEKMKKQKKKEEKSEEDKDDSDQLQDIQNERAKSSEES</sequence>
<dbReference type="PROSITE" id="PS50940">
    <property type="entry name" value="CHIT_BIND_II"/>
    <property type="match status" value="1"/>
</dbReference>
<evidence type="ECO:0000313" key="5">
    <source>
        <dbReference type="Proteomes" id="UP001168821"/>
    </source>
</evidence>
<reference evidence="4" key="1">
    <citation type="journal article" date="2023" name="G3 (Bethesda)">
        <title>Whole genome assemblies of Zophobas morio and Tenebrio molitor.</title>
        <authorList>
            <person name="Kaur S."/>
            <person name="Stinson S.A."/>
            <person name="diCenzo G.C."/>
        </authorList>
    </citation>
    <scope>NUCLEOTIDE SEQUENCE</scope>
    <source>
        <strain evidence="4">QUZm001</strain>
    </source>
</reference>
<comment type="caution">
    <text evidence="4">The sequence shown here is derived from an EMBL/GenBank/DDBJ whole genome shotgun (WGS) entry which is preliminary data.</text>
</comment>
<dbReference type="PANTHER" id="PTHR22933:SF18">
    <property type="match status" value="1"/>
</dbReference>
<dbReference type="SUPFAM" id="SSF57625">
    <property type="entry name" value="Invertebrate chitin-binding proteins"/>
    <property type="match status" value="1"/>
</dbReference>
<proteinExistence type="predicted"/>
<evidence type="ECO:0000256" key="2">
    <source>
        <dbReference type="SAM" id="SignalP"/>
    </source>
</evidence>
<dbReference type="Proteomes" id="UP001168821">
    <property type="component" value="Unassembled WGS sequence"/>
</dbReference>
<feature type="signal peptide" evidence="2">
    <location>
        <begin position="1"/>
        <end position="22"/>
    </location>
</feature>
<feature type="chain" id="PRO_5041360436" description="Chitin-binding type-2 domain-containing protein" evidence="2">
    <location>
        <begin position="23"/>
        <end position="603"/>
    </location>
</feature>
<dbReference type="InterPro" id="IPR036508">
    <property type="entry name" value="Chitin-bd_dom_sf"/>
</dbReference>
<name>A0AA38IYT0_9CUCU</name>